<reference evidence="1 2" key="1">
    <citation type="submission" date="2016-11" db="EMBL/GenBank/DDBJ databases">
        <authorList>
            <person name="Varghese N."/>
            <person name="Submissions S."/>
        </authorList>
    </citation>
    <scope>NUCLEOTIDE SEQUENCE [LARGE SCALE GENOMIC DNA]</scope>
    <source>
        <strain evidence="1 2">DSM 19027</strain>
    </source>
</reference>
<dbReference type="FunFam" id="3.40.50.1000:FF:000022">
    <property type="entry name" value="Phosphoglycolate phosphatase"/>
    <property type="match status" value="1"/>
</dbReference>
<gene>
    <name evidence="1" type="ORF">SAMN05444373_100152</name>
</gene>
<dbReference type="GO" id="GO:0004713">
    <property type="term" value="F:protein tyrosine kinase activity"/>
    <property type="evidence" value="ECO:0007669"/>
    <property type="project" value="TreeGrafter"/>
</dbReference>
<dbReference type="GO" id="GO:0005829">
    <property type="term" value="C:cytosol"/>
    <property type="evidence" value="ECO:0007669"/>
    <property type="project" value="TreeGrafter"/>
</dbReference>
<dbReference type="AlphaFoldDB" id="A0A1M6AIK2"/>
<evidence type="ECO:0000313" key="2">
    <source>
        <dbReference type="Proteomes" id="UP000324781"/>
    </source>
</evidence>
<dbReference type="Pfam" id="PF13419">
    <property type="entry name" value="HAD_2"/>
    <property type="match status" value="1"/>
</dbReference>
<dbReference type="InterPro" id="IPR036412">
    <property type="entry name" value="HAD-like_sf"/>
</dbReference>
<dbReference type="InterPro" id="IPR050155">
    <property type="entry name" value="HAD-like_hydrolase_sf"/>
</dbReference>
<dbReference type="InterPro" id="IPR023214">
    <property type="entry name" value="HAD_sf"/>
</dbReference>
<dbReference type="Gene3D" id="3.40.50.1000">
    <property type="entry name" value="HAD superfamily/HAD-like"/>
    <property type="match status" value="1"/>
</dbReference>
<name>A0A1M6AIK2_9FIRM</name>
<dbReference type="SFLD" id="SFLDG01135">
    <property type="entry name" value="C1.5.6:_HAD__Beta-PGM__Phospha"/>
    <property type="match status" value="1"/>
</dbReference>
<dbReference type="CDD" id="cd04302">
    <property type="entry name" value="HAD_5NT"/>
    <property type="match status" value="1"/>
</dbReference>
<dbReference type="RefSeq" id="WP_243133133.1">
    <property type="nucleotide sequence ID" value="NZ_FQZP01000001.1"/>
</dbReference>
<protein>
    <submittedName>
        <fullName evidence="1">Phosphoglycolate phosphatase</fullName>
    </submittedName>
</protein>
<sequence length="221" mass="24697">MQTTRNYDIILFDLDGTLTDSKPGIVNSFNYALKSMGFEEQDAAALEKFVGPPLKYSFRTLCGFNDEQVAEAIRLYREYYVAKGMFENSVYPGIPELLEKLKSSGKTLAVATSKIMAHARQILEHFKLAHYFVVIAGSNPDDSRSTKGEVLRYCLDELHISRKDGVVLVGDTKYDVIGAREVGIDCIGVLYGYGTQEDLRKENATYIVETAEDVGRLILGR</sequence>
<dbReference type="Proteomes" id="UP000324781">
    <property type="component" value="Unassembled WGS sequence"/>
</dbReference>
<dbReference type="InterPro" id="IPR041492">
    <property type="entry name" value="HAD_2"/>
</dbReference>
<keyword evidence="2" id="KW-1185">Reference proteome</keyword>
<proteinExistence type="predicted"/>
<dbReference type="SFLD" id="SFLDS00003">
    <property type="entry name" value="Haloacid_Dehalogenase"/>
    <property type="match status" value="1"/>
</dbReference>
<dbReference type="PANTHER" id="PTHR43434:SF20">
    <property type="entry name" value="5'-NUCLEOTIDASE"/>
    <property type="match status" value="1"/>
</dbReference>
<dbReference type="SUPFAM" id="SSF56784">
    <property type="entry name" value="HAD-like"/>
    <property type="match status" value="1"/>
</dbReference>
<dbReference type="InterPro" id="IPR023198">
    <property type="entry name" value="PGP-like_dom2"/>
</dbReference>
<dbReference type="EMBL" id="FQZP01000001">
    <property type="protein sequence ID" value="SHI36302.1"/>
    <property type="molecule type" value="Genomic_DNA"/>
</dbReference>
<dbReference type="Gene3D" id="1.10.150.240">
    <property type="entry name" value="Putative phosphatase, domain 2"/>
    <property type="match status" value="1"/>
</dbReference>
<accession>A0A1M6AIK2</accession>
<dbReference type="PANTHER" id="PTHR43434">
    <property type="entry name" value="PHOSPHOGLYCOLATE PHOSPHATASE"/>
    <property type="match status" value="1"/>
</dbReference>
<organism evidence="1 2">
    <name type="scientific">Thermoclostridium caenicola</name>
    <dbReference type="NCBI Taxonomy" id="659425"/>
    <lineage>
        <taxon>Bacteria</taxon>
        <taxon>Bacillati</taxon>
        <taxon>Bacillota</taxon>
        <taxon>Clostridia</taxon>
        <taxon>Eubacteriales</taxon>
        <taxon>Oscillospiraceae</taxon>
        <taxon>Thermoclostridium</taxon>
    </lineage>
</organism>
<evidence type="ECO:0000313" key="1">
    <source>
        <dbReference type="EMBL" id="SHI36302.1"/>
    </source>
</evidence>
<dbReference type="SFLD" id="SFLDG01129">
    <property type="entry name" value="C1.5:_HAD__Beta-PGM__Phosphata"/>
    <property type="match status" value="1"/>
</dbReference>